<feature type="transmembrane region" description="Helical" evidence="5">
    <location>
        <begin position="12"/>
        <end position="29"/>
    </location>
</feature>
<feature type="transmembrane region" description="Helical" evidence="5">
    <location>
        <begin position="140"/>
        <end position="158"/>
    </location>
</feature>
<evidence type="ECO:0000256" key="2">
    <source>
        <dbReference type="ARBA" id="ARBA00022692"/>
    </source>
</evidence>
<dbReference type="PANTHER" id="PTHR43424:SF1">
    <property type="entry name" value="LOCUS PUTATIVE PROTEIN 1-RELATED"/>
    <property type="match status" value="1"/>
</dbReference>
<name>A0A514Z7B5_9LACT</name>
<evidence type="ECO:0000313" key="6">
    <source>
        <dbReference type="EMBL" id="QDK70482.1"/>
    </source>
</evidence>
<keyword evidence="4 5" id="KW-0472">Membrane</keyword>
<comment type="subcellular location">
    <subcellularLocation>
        <location evidence="1">Membrane</location>
        <topology evidence="1">Multi-pass membrane protein</topology>
    </subcellularLocation>
</comment>
<feature type="transmembrane region" description="Helical" evidence="5">
    <location>
        <begin position="41"/>
        <end position="63"/>
    </location>
</feature>
<accession>A0A514Z7B5</accession>
<evidence type="ECO:0000256" key="5">
    <source>
        <dbReference type="SAM" id="Phobius"/>
    </source>
</evidence>
<reference evidence="6 7" key="1">
    <citation type="submission" date="2019-07" db="EMBL/GenBank/DDBJ databases">
        <title>Genome sequencing of KACC 19320.</title>
        <authorList>
            <person name="Heo J."/>
            <person name="Kim S.-J."/>
            <person name="Kim J.-S."/>
            <person name="Hong S.-B."/>
            <person name="Kwon S.-W."/>
        </authorList>
    </citation>
    <scope>NUCLEOTIDE SEQUENCE [LARGE SCALE GENOMIC DNA]</scope>
    <source>
        <strain evidence="6 7">KACC 19320</strain>
    </source>
</reference>
<keyword evidence="2 5" id="KW-0812">Transmembrane</keyword>
<dbReference type="InterPro" id="IPR052556">
    <property type="entry name" value="PolySynth_Transporter"/>
</dbReference>
<feature type="transmembrane region" description="Helical" evidence="5">
    <location>
        <begin position="84"/>
        <end position="105"/>
    </location>
</feature>
<protein>
    <submittedName>
        <fullName evidence="6">Oligosaccharide flippase family protein</fullName>
    </submittedName>
</protein>
<organism evidence="6 7">
    <name type="scientific">Lactococcus protaetiae</name>
    <dbReference type="NCBI Taxonomy" id="2592653"/>
    <lineage>
        <taxon>Bacteria</taxon>
        <taxon>Bacillati</taxon>
        <taxon>Bacillota</taxon>
        <taxon>Bacilli</taxon>
        <taxon>Lactobacillales</taxon>
        <taxon>Streptococcaceae</taxon>
        <taxon>Lactococcus</taxon>
    </lineage>
</organism>
<feature type="transmembrane region" description="Helical" evidence="5">
    <location>
        <begin position="164"/>
        <end position="185"/>
    </location>
</feature>
<feature type="transmembrane region" description="Helical" evidence="5">
    <location>
        <begin position="381"/>
        <end position="399"/>
    </location>
</feature>
<feature type="transmembrane region" description="Helical" evidence="5">
    <location>
        <begin position="205"/>
        <end position="224"/>
    </location>
</feature>
<dbReference type="KEGG" id="lack:FLP15_03960"/>
<proteinExistence type="predicted"/>
<gene>
    <name evidence="6" type="ORF">FLP15_03960</name>
</gene>
<dbReference type="InterPro" id="IPR002797">
    <property type="entry name" value="Polysacc_synth"/>
</dbReference>
<dbReference type="Pfam" id="PF01943">
    <property type="entry name" value="Polysacc_synt"/>
    <property type="match status" value="1"/>
</dbReference>
<sequence length="472" mass="53539">MKTLKNYFLNSSYQLLVIIIPVITIPYISRVLGKTGIGINTFTYTVVQYFILIGSLGIALYGNREIAYHQKDKSTRSQVFWEIVFLRFCSMGLAILAFIIFLFFVGGDIKIYLLQSIALLAAVFDISWYFMGMENFQRTVIRNFLVQMISLFSIFTFVHTSEDLWIYILIVTGSTFLGNISLWLYLPSEVFRPRLSYFKNINNHFMATLALFFPQIAVSIYLLLNKLMLGILDSTNAAGFFAQSDSIIRISFTIVTSLSTVMMPKISALFIENDIKGIHKQLKLSITIMLGLAFPLAFGILAVSQKFAPWFFGSQFAEVGILMALESPIIIFLSMGSLFGTQYLIPTKRTKILSFSYIYGAIINLVANFIAIPLYGAKGAITVAVLTEGIVTIYQMYHVRKEFDYRNMFQGTWKYLVSAMIMCVIVYGIIQSVRLNIITLTGIVVVGILIYSFGNIILKSRLYEEVKAFRKK</sequence>
<feature type="transmembrane region" description="Helical" evidence="5">
    <location>
        <begin position="436"/>
        <end position="458"/>
    </location>
</feature>
<feature type="transmembrane region" description="Helical" evidence="5">
    <location>
        <begin position="282"/>
        <end position="301"/>
    </location>
</feature>
<dbReference type="GO" id="GO:0016020">
    <property type="term" value="C:membrane"/>
    <property type="evidence" value="ECO:0007669"/>
    <property type="project" value="UniProtKB-SubCell"/>
</dbReference>
<feature type="transmembrane region" description="Helical" evidence="5">
    <location>
        <begin position="247"/>
        <end position="270"/>
    </location>
</feature>
<keyword evidence="3 5" id="KW-1133">Transmembrane helix</keyword>
<keyword evidence="7" id="KW-1185">Reference proteome</keyword>
<evidence type="ECO:0000313" key="7">
    <source>
        <dbReference type="Proteomes" id="UP000315128"/>
    </source>
</evidence>
<dbReference type="AlphaFoldDB" id="A0A514Z7B5"/>
<evidence type="ECO:0000256" key="1">
    <source>
        <dbReference type="ARBA" id="ARBA00004141"/>
    </source>
</evidence>
<dbReference type="RefSeq" id="WP_142766085.1">
    <property type="nucleotide sequence ID" value="NZ_CP041356.1"/>
</dbReference>
<dbReference type="Proteomes" id="UP000315128">
    <property type="component" value="Chromosome"/>
</dbReference>
<evidence type="ECO:0000256" key="3">
    <source>
        <dbReference type="ARBA" id="ARBA00022989"/>
    </source>
</evidence>
<feature type="transmembrane region" description="Helical" evidence="5">
    <location>
        <begin position="111"/>
        <end position="131"/>
    </location>
</feature>
<dbReference type="OrthoDB" id="9815702at2"/>
<feature type="transmembrane region" description="Helical" evidence="5">
    <location>
        <begin position="411"/>
        <end position="430"/>
    </location>
</feature>
<feature type="transmembrane region" description="Helical" evidence="5">
    <location>
        <begin position="357"/>
        <end position="375"/>
    </location>
</feature>
<dbReference type="EMBL" id="CP041356">
    <property type="protein sequence ID" value="QDK70482.1"/>
    <property type="molecule type" value="Genomic_DNA"/>
</dbReference>
<evidence type="ECO:0000256" key="4">
    <source>
        <dbReference type="ARBA" id="ARBA00023136"/>
    </source>
</evidence>
<feature type="transmembrane region" description="Helical" evidence="5">
    <location>
        <begin position="321"/>
        <end position="345"/>
    </location>
</feature>
<dbReference type="PANTHER" id="PTHR43424">
    <property type="entry name" value="LOCUS PUTATIVE PROTEIN 1-RELATED"/>
    <property type="match status" value="1"/>
</dbReference>